<accession>A0ABD2C481</accession>
<evidence type="ECO:0000313" key="2">
    <source>
        <dbReference type="EMBL" id="KAL2739805.1"/>
    </source>
</evidence>
<comment type="caution">
    <text evidence="2">The sequence shown here is derived from an EMBL/GenBank/DDBJ whole genome shotgun (WGS) entry which is preliminary data.</text>
</comment>
<dbReference type="AlphaFoldDB" id="A0ABD2C481"/>
<feature type="compositionally biased region" description="Basic and acidic residues" evidence="1">
    <location>
        <begin position="34"/>
        <end position="69"/>
    </location>
</feature>
<proteinExistence type="predicted"/>
<evidence type="ECO:0000256" key="1">
    <source>
        <dbReference type="SAM" id="MobiDB-lite"/>
    </source>
</evidence>
<dbReference type="EMBL" id="JAYRBN010000061">
    <property type="protein sequence ID" value="KAL2739805.1"/>
    <property type="molecule type" value="Genomic_DNA"/>
</dbReference>
<sequence length="220" mass="24793">MLSIFRLALTFSIRRVGSSKSTEILFLVFSRDRKCEKKKRSEEKRIEKKNKKNQEEKERREFADPEKRRQNTKKKKKKERKKKTPATGIRVECLGQGFVGKEAALGCVGGSKRERERGSSLVLGKGMKMNERMRARRKADAEIERTFGHVEDEKVFRESVTWQVPVFLGAVVARAVVDADADASGTVRSDQAGMRNGLLMGEIGVEVGYHGYTGNDALPG</sequence>
<protein>
    <submittedName>
        <fullName evidence="2">Uncharacterized protein</fullName>
    </submittedName>
</protein>
<evidence type="ECO:0000313" key="3">
    <source>
        <dbReference type="Proteomes" id="UP001607303"/>
    </source>
</evidence>
<reference evidence="2 3" key="1">
    <citation type="journal article" date="2024" name="Ann. Entomol. Soc. Am.">
        <title>Genomic analyses of the southern and eastern yellowjacket wasps (Hymenoptera: Vespidae) reveal evolutionary signatures of social life.</title>
        <authorList>
            <person name="Catto M.A."/>
            <person name="Caine P.B."/>
            <person name="Orr S.E."/>
            <person name="Hunt B.G."/>
            <person name="Goodisman M.A.D."/>
        </authorList>
    </citation>
    <scope>NUCLEOTIDE SEQUENCE [LARGE SCALE GENOMIC DNA]</scope>
    <source>
        <strain evidence="2">232</strain>
        <tissue evidence="2">Head and thorax</tissue>
    </source>
</reference>
<keyword evidence="3" id="KW-1185">Reference proteome</keyword>
<feature type="compositionally biased region" description="Basic residues" evidence="1">
    <location>
        <begin position="70"/>
        <end position="84"/>
    </location>
</feature>
<organism evidence="2 3">
    <name type="scientific">Vespula maculifrons</name>
    <name type="common">Eastern yellow jacket</name>
    <name type="synonym">Wasp</name>
    <dbReference type="NCBI Taxonomy" id="7453"/>
    <lineage>
        <taxon>Eukaryota</taxon>
        <taxon>Metazoa</taxon>
        <taxon>Ecdysozoa</taxon>
        <taxon>Arthropoda</taxon>
        <taxon>Hexapoda</taxon>
        <taxon>Insecta</taxon>
        <taxon>Pterygota</taxon>
        <taxon>Neoptera</taxon>
        <taxon>Endopterygota</taxon>
        <taxon>Hymenoptera</taxon>
        <taxon>Apocrita</taxon>
        <taxon>Aculeata</taxon>
        <taxon>Vespoidea</taxon>
        <taxon>Vespidae</taxon>
        <taxon>Vespinae</taxon>
        <taxon>Vespula</taxon>
    </lineage>
</organism>
<name>A0ABD2C481_VESMC</name>
<dbReference type="Proteomes" id="UP001607303">
    <property type="component" value="Unassembled WGS sequence"/>
</dbReference>
<feature type="region of interest" description="Disordered" evidence="1">
    <location>
        <begin position="34"/>
        <end position="85"/>
    </location>
</feature>
<gene>
    <name evidence="2" type="ORF">V1477_011194</name>
</gene>